<proteinExistence type="inferred from homology"/>
<evidence type="ECO:0000256" key="5">
    <source>
        <dbReference type="ARBA" id="ARBA00022756"/>
    </source>
</evidence>
<keyword evidence="6 8" id="KW-0067">ATP-binding</keyword>
<feature type="binding site" evidence="8">
    <location>
        <begin position="119"/>
        <end position="122"/>
    </location>
    <ligand>
        <name>ATP</name>
        <dbReference type="ChEBI" id="CHEBI:30616"/>
    </ligand>
</feature>
<feature type="binding site" evidence="8">
    <location>
        <begin position="179"/>
        <end position="180"/>
    </location>
    <ligand>
        <name>ATP</name>
        <dbReference type="ChEBI" id="CHEBI:30616"/>
    </ligand>
</feature>
<feature type="binding site" evidence="8">
    <location>
        <position position="119"/>
    </location>
    <ligand>
        <name>Mg(2+)</name>
        <dbReference type="ChEBI" id="CHEBI:18420"/>
    </ligand>
</feature>
<evidence type="ECO:0000256" key="1">
    <source>
        <dbReference type="ARBA" id="ARBA00022490"/>
    </source>
</evidence>
<reference evidence="9 10" key="1">
    <citation type="submission" date="2018-04" db="EMBL/GenBank/DDBJ databases">
        <title>Polynucleobacter sp. LimPoW16 genome.</title>
        <authorList>
            <person name="Hahn M.W."/>
        </authorList>
    </citation>
    <scope>NUCLEOTIDE SEQUENCE [LARGE SCALE GENOMIC DNA]</scope>
    <source>
        <strain evidence="9 10">LimPoW16</strain>
    </source>
</reference>
<comment type="function">
    <text evidence="8">Catalyzes a mechanistically unusual reaction, the ATP-dependent insertion of CO2 between the N7 and N8 nitrogen atoms of 7,8-diaminopelargonic acid (DAPA, also called 7,8-diammoniononanoate) to form a ureido ring.</text>
</comment>
<dbReference type="PIRSF" id="PIRSF006755">
    <property type="entry name" value="DTB_synth"/>
    <property type="match status" value="1"/>
</dbReference>
<keyword evidence="2 8" id="KW-0436">Ligase</keyword>
<evidence type="ECO:0000256" key="8">
    <source>
        <dbReference type="HAMAP-Rule" id="MF_00336"/>
    </source>
</evidence>
<dbReference type="HAMAP" id="MF_00336">
    <property type="entry name" value="BioD"/>
    <property type="match status" value="1"/>
</dbReference>
<dbReference type="GO" id="GO:0000287">
    <property type="term" value="F:magnesium ion binding"/>
    <property type="evidence" value="ECO:0007669"/>
    <property type="project" value="UniProtKB-UniRule"/>
</dbReference>
<dbReference type="KEGG" id="pani:DCO16_00800"/>
<feature type="binding site" evidence="8">
    <location>
        <position position="19"/>
    </location>
    <ligand>
        <name>Mg(2+)</name>
        <dbReference type="ChEBI" id="CHEBI:18420"/>
    </ligand>
</feature>
<feature type="active site" evidence="8">
    <location>
        <position position="40"/>
    </location>
</feature>
<evidence type="ECO:0000256" key="6">
    <source>
        <dbReference type="ARBA" id="ARBA00022840"/>
    </source>
</evidence>
<dbReference type="GO" id="GO:0005829">
    <property type="term" value="C:cytosol"/>
    <property type="evidence" value="ECO:0007669"/>
    <property type="project" value="TreeGrafter"/>
</dbReference>
<dbReference type="NCBIfam" id="TIGR00347">
    <property type="entry name" value="bioD"/>
    <property type="match status" value="1"/>
</dbReference>
<dbReference type="Proteomes" id="UP000500806">
    <property type="component" value="Chromosome"/>
</dbReference>
<evidence type="ECO:0000256" key="7">
    <source>
        <dbReference type="ARBA" id="ARBA00022842"/>
    </source>
</evidence>
<evidence type="ECO:0000313" key="9">
    <source>
        <dbReference type="EMBL" id="QKM61745.1"/>
    </source>
</evidence>
<evidence type="ECO:0000256" key="2">
    <source>
        <dbReference type="ARBA" id="ARBA00022598"/>
    </source>
</evidence>
<comment type="subcellular location">
    <subcellularLocation>
        <location evidence="8">Cytoplasm</location>
    </subcellularLocation>
</comment>
<keyword evidence="7 8" id="KW-0460">Magnesium</keyword>
<protein>
    <recommendedName>
        <fullName evidence="8">ATP-dependent dethiobiotin synthetase BioD</fullName>
        <ecNumber evidence="8">6.3.3.3</ecNumber>
    </recommendedName>
    <alternativeName>
        <fullName evidence="8">DTB synthetase</fullName>
        <shortName evidence="8">DTBS</shortName>
    </alternativeName>
    <alternativeName>
        <fullName evidence="8">Dethiobiotin synthase</fullName>
    </alternativeName>
</protein>
<evidence type="ECO:0000256" key="3">
    <source>
        <dbReference type="ARBA" id="ARBA00022723"/>
    </source>
</evidence>
<comment type="caution">
    <text evidence="8">Lacks conserved residue(s) required for the propagation of feature annotation.</text>
</comment>
<dbReference type="CDD" id="cd03109">
    <property type="entry name" value="DTBS"/>
    <property type="match status" value="1"/>
</dbReference>
<keyword evidence="10" id="KW-1185">Reference proteome</keyword>
<dbReference type="GO" id="GO:0005524">
    <property type="term" value="F:ATP binding"/>
    <property type="evidence" value="ECO:0007669"/>
    <property type="project" value="UniProtKB-UniRule"/>
</dbReference>
<dbReference type="GO" id="GO:0042803">
    <property type="term" value="F:protein homodimerization activity"/>
    <property type="evidence" value="ECO:0007669"/>
    <property type="project" value="UniProtKB-ARBA"/>
</dbReference>
<keyword evidence="3 8" id="KW-0479">Metal-binding</keyword>
<dbReference type="RefSeq" id="WP_173941900.1">
    <property type="nucleotide sequence ID" value="NZ_CBCSCD010000002.1"/>
</dbReference>
<dbReference type="PANTHER" id="PTHR43210:SF5">
    <property type="entry name" value="DETHIOBIOTIN SYNTHETASE"/>
    <property type="match status" value="1"/>
</dbReference>
<evidence type="ECO:0000313" key="10">
    <source>
        <dbReference type="Proteomes" id="UP000500806"/>
    </source>
</evidence>
<comment type="similarity">
    <text evidence="8">Belongs to the dethiobiotin synthetase family.</text>
</comment>
<dbReference type="Gene3D" id="3.40.50.300">
    <property type="entry name" value="P-loop containing nucleotide triphosphate hydrolases"/>
    <property type="match status" value="1"/>
</dbReference>
<dbReference type="SUPFAM" id="SSF52540">
    <property type="entry name" value="P-loop containing nucleoside triphosphate hydrolases"/>
    <property type="match status" value="1"/>
</dbReference>
<feature type="binding site" evidence="8">
    <location>
        <begin position="15"/>
        <end position="20"/>
    </location>
    <ligand>
        <name>ATP</name>
        <dbReference type="ChEBI" id="CHEBI:30616"/>
    </ligand>
</feature>
<dbReference type="GO" id="GO:0009102">
    <property type="term" value="P:biotin biosynthetic process"/>
    <property type="evidence" value="ECO:0007669"/>
    <property type="project" value="UniProtKB-UniRule"/>
</dbReference>
<dbReference type="InterPro" id="IPR004472">
    <property type="entry name" value="DTB_synth_BioD"/>
</dbReference>
<accession>A0A6M9PSG9</accession>
<organism evidence="9 10">
    <name type="scientific">Polynucleobacter antarcticus</name>
    <dbReference type="NCBI Taxonomy" id="1743162"/>
    <lineage>
        <taxon>Bacteria</taxon>
        <taxon>Pseudomonadati</taxon>
        <taxon>Pseudomonadota</taxon>
        <taxon>Betaproteobacteria</taxon>
        <taxon>Burkholderiales</taxon>
        <taxon>Burkholderiaceae</taxon>
        <taxon>Polynucleobacter</taxon>
    </lineage>
</organism>
<feature type="binding site" evidence="8">
    <location>
        <begin position="208"/>
        <end position="210"/>
    </location>
    <ligand>
        <name>ATP</name>
        <dbReference type="ChEBI" id="CHEBI:30616"/>
    </ligand>
</feature>
<evidence type="ECO:0000256" key="4">
    <source>
        <dbReference type="ARBA" id="ARBA00022741"/>
    </source>
</evidence>
<dbReference type="EC" id="6.3.3.3" evidence="8"/>
<gene>
    <name evidence="8 9" type="primary">bioD</name>
    <name evidence="9" type="ORF">DCO16_00800</name>
</gene>
<keyword evidence="4 8" id="KW-0547">Nucleotide-binding</keyword>
<dbReference type="Pfam" id="PF13500">
    <property type="entry name" value="AAA_26"/>
    <property type="match status" value="1"/>
</dbReference>
<dbReference type="EMBL" id="CP028941">
    <property type="protein sequence ID" value="QKM61745.1"/>
    <property type="molecule type" value="Genomic_DNA"/>
</dbReference>
<comment type="subunit">
    <text evidence="8">Homodimer.</text>
</comment>
<comment type="cofactor">
    <cofactor evidence="8">
        <name>Mg(2+)</name>
        <dbReference type="ChEBI" id="CHEBI:18420"/>
    </cofactor>
</comment>
<dbReference type="InterPro" id="IPR027417">
    <property type="entry name" value="P-loop_NTPase"/>
</dbReference>
<name>A0A6M9PSG9_9BURK</name>
<dbReference type="PANTHER" id="PTHR43210">
    <property type="entry name" value="DETHIOBIOTIN SYNTHETASE"/>
    <property type="match status" value="1"/>
</dbReference>
<dbReference type="FunFam" id="3.40.50.300:FF:000292">
    <property type="entry name" value="ATP-dependent dethiobiotin synthetase BioD"/>
    <property type="match status" value="1"/>
</dbReference>
<keyword evidence="5 8" id="KW-0093">Biotin biosynthesis</keyword>
<dbReference type="UniPathway" id="UPA00078">
    <property type="reaction ID" value="UER00161"/>
</dbReference>
<sequence length="240" mass="25949">MNQPPSFFVTGTDTEVGKTLVSGALILKLQEAGYKVSGFKPVVAGTYIDAQGGQLNEDIETLRLASGLSAEDEKICPYVLDSAAAPHIVAQKIGVHLDTTVMLNAFQEIKKTVDCIVLEGAGGFLVPLNDQDDLGDLAQALDLPVILVVGMRLGCINHALLTCEAIQSRQLSIAGWVANTLTEEMPFLKENCQALQDRIFTPYLGRIPTLPAHLRKVENAPYSLEALRFAAQHIQLPDNI</sequence>
<dbReference type="AlphaFoldDB" id="A0A6M9PSG9"/>
<feature type="binding site" evidence="8">
    <location>
        <position position="58"/>
    </location>
    <ligand>
        <name>ATP</name>
        <dbReference type="ChEBI" id="CHEBI:30616"/>
    </ligand>
</feature>
<comment type="catalytic activity">
    <reaction evidence="8">
        <text>(7R,8S)-7,8-diammoniononanoate + CO2 + ATP = (4R,5S)-dethiobiotin + ADP + phosphate + 3 H(+)</text>
        <dbReference type="Rhea" id="RHEA:15805"/>
        <dbReference type="ChEBI" id="CHEBI:15378"/>
        <dbReference type="ChEBI" id="CHEBI:16526"/>
        <dbReference type="ChEBI" id="CHEBI:30616"/>
        <dbReference type="ChEBI" id="CHEBI:43474"/>
        <dbReference type="ChEBI" id="CHEBI:149469"/>
        <dbReference type="ChEBI" id="CHEBI:149473"/>
        <dbReference type="ChEBI" id="CHEBI:456216"/>
        <dbReference type="EC" id="6.3.3.3"/>
    </reaction>
</comment>
<keyword evidence="1 8" id="KW-0963">Cytoplasm</keyword>
<feature type="binding site" evidence="8">
    <location>
        <position position="58"/>
    </location>
    <ligand>
        <name>Mg(2+)</name>
        <dbReference type="ChEBI" id="CHEBI:18420"/>
    </ligand>
</feature>
<comment type="pathway">
    <text evidence="8">Cofactor biosynthesis; biotin biosynthesis; biotin from 7,8-diaminononanoate: step 1/2.</text>
</comment>
<dbReference type="GO" id="GO:0004141">
    <property type="term" value="F:dethiobiotin synthase activity"/>
    <property type="evidence" value="ECO:0007669"/>
    <property type="project" value="UniProtKB-UniRule"/>
</dbReference>